<accession>A0AA39MHR9</accession>
<comment type="caution">
    <text evidence="2">The sequence shown here is derived from an EMBL/GenBank/DDBJ whole genome shotgun (WGS) entry which is preliminary data.</text>
</comment>
<evidence type="ECO:0000256" key="1">
    <source>
        <dbReference type="SAM" id="Phobius"/>
    </source>
</evidence>
<feature type="transmembrane region" description="Helical" evidence="1">
    <location>
        <begin position="50"/>
        <end position="71"/>
    </location>
</feature>
<name>A0AA39MHR9_9AGAR</name>
<dbReference type="EMBL" id="JAUEPT010000072">
    <property type="protein sequence ID" value="KAK0434298.1"/>
    <property type="molecule type" value="Genomic_DNA"/>
</dbReference>
<proteinExistence type="predicted"/>
<dbReference type="AlphaFoldDB" id="A0AA39MHR9"/>
<keyword evidence="1" id="KW-0472">Membrane</keyword>
<gene>
    <name evidence="2" type="ORF">EV421DRAFT_1344406</name>
</gene>
<organism evidence="2 3">
    <name type="scientific">Armillaria borealis</name>
    <dbReference type="NCBI Taxonomy" id="47425"/>
    <lineage>
        <taxon>Eukaryota</taxon>
        <taxon>Fungi</taxon>
        <taxon>Dikarya</taxon>
        <taxon>Basidiomycota</taxon>
        <taxon>Agaricomycotina</taxon>
        <taxon>Agaricomycetes</taxon>
        <taxon>Agaricomycetidae</taxon>
        <taxon>Agaricales</taxon>
        <taxon>Marasmiineae</taxon>
        <taxon>Physalacriaceae</taxon>
        <taxon>Armillaria</taxon>
    </lineage>
</organism>
<evidence type="ECO:0000313" key="3">
    <source>
        <dbReference type="Proteomes" id="UP001175226"/>
    </source>
</evidence>
<evidence type="ECO:0000313" key="2">
    <source>
        <dbReference type="EMBL" id="KAK0434298.1"/>
    </source>
</evidence>
<reference evidence="2" key="1">
    <citation type="submission" date="2023-06" db="EMBL/GenBank/DDBJ databases">
        <authorList>
            <consortium name="Lawrence Berkeley National Laboratory"/>
            <person name="Ahrendt S."/>
            <person name="Sahu N."/>
            <person name="Indic B."/>
            <person name="Wong-Bajracharya J."/>
            <person name="Merenyi Z."/>
            <person name="Ke H.-M."/>
            <person name="Monk M."/>
            <person name="Kocsube S."/>
            <person name="Drula E."/>
            <person name="Lipzen A."/>
            <person name="Balint B."/>
            <person name="Henrissat B."/>
            <person name="Andreopoulos B."/>
            <person name="Martin F.M."/>
            <person name="Harder C.B."/>
            <person name="Rigling D."/>
            <person name="Ford K.L."/>
            <person name="Foster G.D."/>
            <person name="Pangilinan J."/>
            <person name="Papanicolaou A."/>
            <person name="Barry K."/>
            <person name="LaButti K."/>
            <person name="Viragh M."/>
            <person name="Koriabine M."/>
            <person name="Yan M."/>
            <person name="Riley R."/>
            <person name="Champramary S."/>
            <person name="Plett K.L."/>
            <person name="Tsai I.J."/>
            <person name="Slot J."/>
            <person name="Sipos G."/>
            <person name="Plett J."/>
            <person name="Nagy L.G."/>
            <person name="Grigoriev I.V."/>
        </authorList>
    </citation>
    <scope>NUCLEOTIDE SEQUENCE</scope>
    <source>
        <strain evidence="2">FPL87.14</strain>
    </source>
</reference>
<keyword evidence="1" id="KW-1133">Transmembrane helix</keyword>
<keyword evidence="3" id="KW-1185">Reference proteome</keyword>
<feature type="transmembrane region" description="Helical" evidence="1">
    <location>
        <begin position="92"/>
        <end position="116"/>
    </location>
</feature>
<keyword evidence="1" id="KW-0812">Transmembrane</keyword>
<sequence length="124" mass="14128">MAKPFPVKTTKETLHQSSVSKYFSWSSHLPSVPVFVFKCGLCIFKWTCRFFSVPVLSVFFITTNDAMMVLANRRTSYALMSIWSFDKSFRHVIVHLHLFLVVFSEATVLSGSLSFLGRNSLPIP</sequence>
<dbReference type="Proteomes" id="UP001175226">
    <property type="component" value="Unassembled WGS sequence"/>
</dbReference>
<protein>
    <submittedName>
        <fullName evidence="2">Uncharacterized protein</fullName>
    </submittedName>
</protein>